<dbReference type="AlphaFoldDB" id="A0A653C779"/>
<feature type="non-terminal residue" evidence="1">
    <location>
        <position position="1"/>
    </location>
</feature>
<gene>
    <name evidence="1" type="ORF">CALMAC_LOCUS6792</name>
</gene>
<dbReference type="EMBL" id="CAACVG010007120">
    <property type="protein sequence ID" value="VEN43757.1"/>
    <property type="molecule type" value="Genomic_DNA"/>
</dbReference>
<name>A0A653C779_CALMS</name>
<accession>A0A653C779</accession>
<evidence type="ECO:0000313" key="2">
    <source>
        <dbReference type="Proteomes" id="UP000410492"/>
    </source>
</evidence>
<protein>
    <submittedName>
        <fullName evidence="1">Uncharacterized protein</fullName>
    </submittedName>
</protein>
<sequence>KIPFLNCKTHSKEQCWHLALLLRLGVALSSDSSSFNIFSIISLSERV</sequence>
<keyword evidence="2" id="KW-1185">Reference proteome</keyword>
<organism evidence="1 2">
    <name type="scientific">Callosobruchus maculatus</name>
    <name type="common">Southern cowpea weevil</name>
    <name type="synonym">Pulse bruchid</name>
    <dbReference type="NCBI Taxonomy" id="64391"/>
    <lineage>
        <taxon>Eukaryota</taxon>
        <taxon>Metazoa</taxon>
        <taxon>Ecdysozoa</taxon>
        <taxon>Arthropoda</taxon>
        <taxon>Hexapoda</taxon>
        <taxon>Insecta</taxon>
        <taxon>Pterygota</taxon>
        <taxon>Neoptera</taxon>
        <taxon>Endopterygota</taxon>
        <taxon>Coleoptera</taxon>
        <taxon>Polyphaga</taxon>
        <taxon>Cucujiformia</taxon>
        <taxon>Chrysomeloidea</taxon>
        <taxon>Chrysomelidae</taxon>
        <taxon>Bruchinae</taxon>
        <taxon>Bruchini</taxon>
        <taxon>Callosobruchus</taxon>
    </lineage>
</organism>
<reference evidence="1 2" key="1">
    <citation type="submission" date="2019-01" db="EMBL/GenBank/DDBJ databases">
        <authorList>
            <person name="Sayadi A."/>
        </authorList>
    </citation>
    <scope>NUCLEOTIDE SEQUENCE [LARGE SCALE GENOMIC DNA]</scope>
</reference>
<dbReference type="Proteomes" id="UP000410492">
    <property type="component" value="Unassembled WGS sequence"/>
</dbReference>
<proteinExistence type="predicted"/>
<evidence type="ECO:0000313" key="1">
    <source>
        <dbReference type="EMBL" id="VEN43757.1"/>
    </source>
</evidence>